<name>A0ABS0AGC6_9GAMM</name>
<dbReference type="Gene3D" id="3.10.20.30">
    <property type="match status" value="1"/>
</dbReference>
<dbReference type="Pfam" id="PF00175">
    <property type="entry name" value="NAD_binding_1"/>
    <property type="match status" value="1"/>
</dbReference>
<evidence type="ECO:0000259" key="2">
    <source>
        <dbReference type="PROSITE" id="PS51384"/>
    </source>
</evidence>
<feature type="domain" description="FAD-binding FR-type" evidence="2">
    <location>
        <begin position="43"/>
        <end position="143"/>
    </location>
</feature>
<reference evidence="3 4" key="1">
    <citation type="submission" date="2012-09" db="EMBL/GenBank/DDBJ databases">
        <title>Genome Sequence of alkane-degrading Bacterium Alcanivorax venustensis ISO4.</title>
        <authorList>
            <person name="Lai Q."/>
            <person name="Shao Z."/>
        </authorList>
    </citation>
    <scope>NUCLEOTIDE SEQUENCE [LARGE SCALE GENOMIC DNA]</scope>
    <source>
        <strain evidence="3 4">ISO4</strain>
    </source>
</reference>
<dbReference type="PRINTS" id="PR00406">
    <property type="entry name" value="CYTB5RDTASE"/>
</dbReference>
<sequence>MNVITASNSQSGTPGLIRRLGKALSTPFDPEDYLALFDPLQSAREIRARVIGVQRESDQAVTLTLQPNRLWKGHRAGQHVLLGVEIEGVRHQRCFSLSSAPGGAPTISVKRQGRGGVSDHLVNRCREGDLLTLAEPAGEFVLPDPVPERLLMVTAGSGITPVHSIVKSLLASNFDGKVTWVHFERRYRDLMLSDSLAQLRRDPRLDLRLVLSGDSPRDGDQAGRLDEHWLTDNIADAAARTVFTCGPAGFLDTVMDWHGEHGRAPLFHERFKAAPVVAGEGGRLYFSRTGGQAEAAAGVSLLEAAEQAGLKPKHGCRMGICHTCKCKVSKGRVRDLQSGKSRELNGQEVRICVHAAEGDVELDL</sequence>
<dbReference type="PANTHER" id="PTHR47354:SF3">
    <property type="entry name" value="OXIDOREDUCTASE-RELATED"/>
    <property type="match status" value="1"/>
</dbReference>
<organism evidence="3 4">
    <name type="scientific">Alloalcanivorax venustensis ISO4</name>
    <dbReference type="NCBI Taxonomy" id="1177184"/>
    <lineage>
        <taxon>Bacteria</taxon>
        <taxon>Pseudomonadati</taxon>
        <taxon>Pseudomonadota</taxon>
        <taxon>Gammaproteobacteria</taxon>
        <taxon>Oceanospirillales</taxon>
        <taxon>Alcanivoracaceae</taxon>
        <taxon>Alloalcanivorax</taxon>
    </lineage>
</organism>
<dbReference type="InterPro" id="IPR017927">
    <property type="entry name" value="FAD-bd_FR_type"/>
</dbReference>
<dbReference type="Proteomes" id="UP000644441">
    <property type="component" value="Unassembled WGS sequence"/>
</dbReference>
<dbReference type="InterPro" id="IPR017938">
    <property type="entry name" value="Riboflavin_synthase-like_b-brl"/>
</dbReference>
<dbReference type="InterPro" id="IPR050415">
    <property type="entry name" value="MRET"/>
</dbReference>
<dbReference type="SUPFAM" id="SSF54292">
    <property type="entry name" value="2Fe-2S ferredoxin-like"/>
    <property type="match status" value="1"/>
</dbReference>
<dbReference type="PROSITE" id="PS51085">
    <property type="entry name" value="2FE2S_FER_2"/>
    <property type="match status" value="1"/>
</dbReference>
<dbReference type="PROSITE" id="PS51384">
    <property type="entry name" value="FAD_FR"/>
    <property type="match status" value="1"/>
</dbReference>
<evidence type="ECO:0000259" key="1">
    <source>
        <dbReference type="PROSITE" id="PS51085"/>
    </source>
</evidence>
<dbReference type="PANTHER" id="PTHR47354">
    <property type="entry name" value="NADH OXIDOREDUCTASE HCR"/>
    <property type="match status" value="1"/>
</dbReference>
<comment type="caution">
    <text evidence="3">The sequence shown here is derived from an EMBL/GenBank/DDBJ whole genome shotgun (WGS) entry which is preliminary data.</text>
</comment>
<protein>
    <submittedName>
        <fullName evidence="3">Ferredoxin</fullName>
    </submittedName>
</protein>
<evidence type="ECO:0000313" key="3">
    <source>
        <dbReference type="EMBL" id="MBF5052959.1"/>
    </source>
</evidence>
<dbReference type="RefSeq" id="WP_194855815.1">
    <property type="nucleotide sequence ID" value="NZ_ARXR01000010.1"/>
</dbReference>
<dbReference type="SUPFAM" id="SSF63380">
    <property type="entry name" value="Riboflavin synthase domain-like"/>
    <property type="match status" value="1"/>
</dbReference>
<dbReference type="Gene3D" id="2.40.30.10">
    <property type="entry name" value="Translation factors"/>
    <property type="match status" value="1"/>
</dbReference>
<dbReference type="InterPro" id="IPR036010">
    <property type="entry name" value="2Fe-2S_ferredoxin-like_sf"/>
</dbReference>
<keyword evidence="4" id="KW-1185">Reference proteome</keyword>
<dbReference type="InterPro" id="IPR039261">
    <property type="entry name" value="FNR_nucleotide-bd"/>
</dbReference>
<dbReference type="Gene3D" id="3.40.50.80">
    <property type="entry name" value="Nucleotide-binding domain of ferredoxin-NADP reductase (FNR) module"/>
    <property type="match status" value="1"/>
</dbReference>
<evidence type="ECO:0000313" key="4">
    <source>
        <dbReference type="Proteomes" id="UP000644441"/>
    </source>
</evidence>
<dbReference type="InterPro" id="IPR001433">
    <property type="entry name" value="OxRdtase_FAD/NAD-bd"/>
</dbReference>
<dbReference type="InterPro" id="IPR001041">
    <property type="entry name" value="2Fe-2S_ferredoxin-type"/>
</dbReference>
<gene>
    <name evidence="3" type="ORF">ISO4_01561</name>
</gene>
<dbReference type="InterPro" id="IPR012675">
    <property type="entry name" value="Beta-grasp_dom_sf"/>
</dbReference>
<dbReference type="CDD" id="cd06216">
    <property type="entry name" value="FNR_iron_sulfur_binding_2"/>
    <property type="match status" value="1"/>
</dbReference>
<dbReference type="Pfam" id="PF00111">
    <property type="entry name" value="Fer2"/>
    <property type="match status" value="1"/>
</dbReference>
<proteinExistence type="predicted"/>
<dbReference type="SUPFAM" id="SSF52343">
    <property type="entry name" value="Ferredoxin reductase-like, C-terminal NADP-linked domain"/>
    <property type="match status" value="1"/>
</dbReference>
<accession>A0ABS0AGC6</accession>
<feature type="domain" description="2Fe-2S ferredoxin-type" evidence="1">
    <location>
        <begin position="282"/>
        <end position="364"/>
    </location>
</feature>
<dbReference type="CDD" id="cd00207">
    <property type="entry name" value="fer2"/>
    <property type="match status" value="1"/>
</dbReference>
<dbReference type="EMBL" id="ARXR01000010">
    <property type="protein sequence ID" value="MBF5052959.1"/>
    <property type="molecule type" value="Genomic_DNA"/>
</dbReference>